<dbReference type="Proteomes" id="UP000595691">
    <property type="component" value="Chromosome"/>
</dbReference>
<dbReference type="PANTHER" id="PTHR43420">
    <property type="entry name" value="ACETYLTRANSFERASE"/>
    <property type="match status" value="1"/>
</dbReference>
<gene>
    <name evidence="4" type="ORF">I5776_15580</name>
</gene>
<dbReference type="Pfam" id="PF13527">
    <property type="entry name" value="Acetyltransf_9"/>
    <property type="match status" value="1"/>
</dbReference>
<dbReference type="CDD" id="cd04301">
    <property type="entry name" value="NAT_SF"/>
    <property type="match status" value="1"/>
</dbReference>
<dbReference type="InterPro" id="IPR016181">
    <property type="entry name" value="Acyl_CoA_acyltransferase"/>
</dbReference>
<dbReference type="InterPro" id="IPR000182">
    <property type="entry name" value="GNAT_dom"/>
</dbReference>
<protein>
    <submittedName>
        <fullName evidence="4">GNAT family N-acetyltransferase</fullName>
    </submittedName>
</protein>
<name>A0ABX7E105_9BACI</name>
<accession>A0ABX7E105</accession>
<dbReference type="RefSeq" id="WP_202777288.1">
    <property type="nucleotide sequence ID" value="NZ_CP065425.1"/>
</dbReference>
<evidence type="ECO:0000313" key="4">
    <source>
        <dbReference type="EMBL" id="QQZ08472.1"/>
    </source>
</evidence>
<organism evidence="4 5">
    <name type="scientific">Heyndrickxia vini</name>
    <dbReference type="NCBI Taxonomy" id="1476025"/>
    <lineage>
        <taxon>Bacteria</taxon>
        <taxon>Bacillati</taxon>
        <taxon>Bacillota</taxon>
        <taxon>Bacilli</taxon>
        <taxon>Bacillales</taxon>
        <taxon>Bacillaceae</taxon>
        <taxon>Heyndrickxia</taxon>
    </lineage>
</organism>
<reference evidence="4 5" key="1">
    <citation type="submission" date="2020-11" db="EMBL/GenBank/DDBJ databases">
        <title>Taxonomic evaluation of the Bacillus sporothermodurans group of bacteria based on whole genome sequences.</title>
        <authorList>
            <person name="Fiedler G."/>
            <person name="Herbstmann A.-D."/>
            <person name="Doll E."/>
            <person name="Wenning M."/>
            <person name="Brinks E."/>
            <person name="Kabisch J."/>
            <person name="Breitenwieser F."/>
            <person name="Lappann M."/>
            <person name="Boehnlein C."/>
            <person name="Franz C."/>
        </authorList>
    </citation>
    <scope>NUCLEOTIDE SEQUENCE [LARGE SCALE GENOMIC DNA]</scope>
    <source>
        <strain evidence="4 5">JCM 19841</strain>
    </source>
</reference>
<sequence length="294" mass="34984">MSSYKLVKNYKDNSELRKSFNELAYNTFGISFESWYLNNFWQERYQPFSFVDGNRVIANVSVNELDLIIFGESKRAVQIGTVMTNPIYRNRGLSRKLMNEVLETYENKYDVMYLFANQSVLDFYPKFGFHPVEEYQYTIGRTNVKSNGKSRIQKLDGNRKEDLHFIYKFASNRIPVSSNFATRHTQELLMYYCINIFPNNIYYLEDEDVIIIYEIQNDDIHLYDLISKEKIRFEKIIDYLATNNAQKVVFHYTPDYEGFEFEIKLFHDETVLFVKKKNDVVLPTQFKHPITAQA</sequence>
<dbReference type="PANTHER" id="PTHR43420:SF31">
    <property type="entry name" value="ACETYLTRANSFERASE"/>
    <property type="match status" value="1"/>
</dbReference>
<proteinExistence type="predicted"/>
<keyword evidence="2" id="KW-0012">Acyltransferase</keyword>
<dbReference type="InterPro" id="IPR050680">
    <property type="entry name" value="YpeA/RimI_acetyltransf"/>
</dbReference>
<dbReference type="Gene3D" id="3.40.630.30">
    <property type="match status" value="1"/>
</dbReference>
<dbReference type="SUPFAM" id="SSF55729">
    <property type="entry name" value="Acyl-CoA N-acyltransferases (Nat)"/>
    <property type="match status" value="1"/>
</dbReference>
<evidence type="ECO:0000313" key="5">
    <source>
        <dbReference type="Proteomes" id="UP000595691"/>
    </source>
</evidence>
<dbReference type="EMBL" id="CP065425">
    <property type="protein sequence ID" value="QQZ08472.1"/>
    <property type="molecule type" value="Genomic_DNA"/>
</dbReference>
<keyword evidence="1" id="KW-0808">Transferase</keyword>
<dbReference type="PROSITE" id="PS51186">
    <property type="entry name" value="GNAT"/>
    <property type="match status" value="1"/>
</dbReference>
<keyword evidence="5" id="KW-1185">Reference proteome</keyword>
<evidence type="ECO:0000256" key="1">
    <source>
        <dbReference type="ARBA" id="ARBA00022679"/>
    </source>
</evidence>
<evidence type="ECO:0000259" key="3">
    <source>
        <dbReference type="PROSITE" id="PS51186"/>
    </source>
</evidence>
<feature type="domain" description="N-acetyltransferase" evidence="3">
    <location>
        <begin position="14"/>
        <end position="156"/>
    </location>
</feature>
<evidence type="ECO:0000256" key="2">
    <source>
        <dbReference type="ARBA" id="ARBA00023315"/>
    </source>
</evidence>